<reference evidence="3 4" key="1">
    <citation type="journal article" date="2024" name="BMC Genomics">
        <title>De novo assembly and annotation of Popillia japonica's genome with initial clues to its potential as an invasive pest.</title>
        <authorList>
            <person name="Cucini C."/>
            <person name="Boschi S."/>
            <person name="Funari R."/>
            <person name="Cardaioli E."/>
            <person name="Iannotti N."/>
            <person name="Marturano G."/>
            <person name="Paoli F."/>
            <person name="Bruttini M."/>
            <person name="Carapelli A."/>
            <person name="Frati F."/>
            <person name="Nardi F."/>
        </authorList>
    </citation>
    <scope>NUCLEOTIDE SEQUENCE [LARGE SCALE GENOMIC DNA]</scope>
    <source>
        <strain evidence="3">DMR45628</strain>
    </source>
</reference>
<dbReference type="InterPro" id="IPR031311">
    <property type="entry name" value="CHIT_BIND_RR_consensus"/>
</dbReference>
<evidence type="ECO:0000256" key="2">
    <source>
        <dbReference type="PROSITE-ProRule" id="PRU00497"/>
    </source>
</evidence>
<sequence length="162" mass="17306">MLKVKCQTGASHGDGGLAGATRTNMNSWIILFGIFSIVAAQNRYKPAPSPGQVATILRQANDVNPDGSYQWSFEADNGISAQEQGRLGGGNEPAIQAQGGFQYTAPDGAPISLTYVADENGFQPQGAHLPVAPTPPPIPDYILRSIEYNAAHPEPEQRQTRF</sequence>
<evidence type="ECO:0000313" key="3">
    <source>
        <dbReference type="EMBL" id="KAK9711301.1"/>
    </source>
</evidence>
<evidence type="ECO:0000313" key="4">
    <source>
        <dbReference type="Proteomes" id="UP001458880"/>
    </source>
</evidence>
<dbReference type="PRINTS" id="PR00947">
    <property type="entry name" value="CUTICLE"/>
</dbReference>
<dbReference type="InterPro" id="IPR050468">
    <property type="entry name" value="Cuticle_Struct_Prot"/>
</dbReference>
<protein>
    <submittedName>
        <fullName evidence="3">Insect cuticle protein</fullName>
    </submittedName>
</protein>
<organism evidence="3 4">
    <name type="scientific">Popillia japonica</name>
    <name type="common">Japanese beetle</name>
    <dbReference type="NCBI Taxonomy" id="7064"/>
    <lineage>
        <taxon>Eukaryota</taxon>
        <taxon>Metazoa</taxon>
        <taxon>Ecdysozoa</taxon>
        <taxon>Arthropoda</taxon>
        <taxon>Hexapoda</taxon>
        <taxon>Insecta</taxon>
        <taxon>Pterygota</taxon>
        <taxon>Neoptera</taxon>
        <taxon>Endopterygota</taxon>
        <taxon>Coleoptera</taxon>
        <taxon>Polyphaga</taxon>
        <taxon>Scarabaeiformia</taxon>
        <taxon>Scarabaeidae</taxon>
        <taxon>Rutelinae</taxon>
        <taxon>Popillia</taxon>
    </lineage>
</organism>
<dbReference type="Proteomes" id="UP001458880">
    <property type="component" value="Unassembled WGS sequence"/>
</dbReference>
<proteinExistence type="predicted"/>
<accession>A0AAW1K198</accession>
<dbReference type="AlphaFoldDB" id="A0AAW1K198"/>
<dbReference type="GO" id="GO:0062129">
    <property type="term" value="C:chitin-based extracellular matrix"/>
    <property type="evidence" value="ECO:0007669"/>
    <property type="project" value="TreeGrafter"/>
</dbReference>
<dbReference type="PANTHER" id="PTHR10380">
    <property type="entry name" value="CUTICLE PROTEIN"/>
    <property type="match status" value="1"/>
</dbReference>
<dbReference type="Pfam" id="PF00379">
    <property type="entry name" value="Chitin_bind_4"/>
    <property type="match status" value="1"/>
</dbReference>
<dbReference type="InterPro" id="IPR000618">
    <property type="entry name" value="Insect_cuticle"/>
</dbReference>
<evidence type="ECO:0000256" key="1">
    <source>
        <dbReference type="ARBA" id="ARBA00022460"/>
    </source>
</evidence>
<dbReference type="PROSITE" id="PS00233">
    <property type="entry name" value="CHIT_BIND_RR_1"/>
    <property type="match status" value="1"/>
</dbReference>
<dbReference type="GO" id="GO:0008010">
    <property type="term" value="F:structural constituent of chitin-based larval cuticle"/>
    <property type="evidence" value="ECO:0007669"/>
    <property type="project" value="TreeGrafter"/>
</dbReference>
<gene>
    <name evidence="3" type="ORF">QE152_g25533</name>
</gene>
<dbReference type="EMBL" id="JASPKY010000282">
    <property type="protein sequence ID" value="KAK9711301.1"/>
    <property type="molecule type" value="Genomic_DNA"/>
</dbReference>
<comment type="caution">
    <text evidence="3">The sequence shown here is derived from an EMBL/GenBank/DDBJ whole genome shotgun (WGS) entry which is preliminary data.</text>
</comment>
<name>A0AAW1K198_POPJA</name>
<keyword evidence="1 2" id="KW-0193">Cuticle</keyword>
<keyword evidence="4" id="KW-1185">Reference proteome</keyword>
<dbReference type="PANTHER" id="PTHR10380:SF238">
    <property type="entry name" value="CUTICULAR PROTEIN 65EA-RELATED"/>
    <property type="match status" value="1"/>
</dbReference>
<dbReference type="PROSITE" id="PS51155">
    <property type="entry name" value="CHIT_BIND_RR_2"/>
    <property type="match status" value="1"/>
</dbReference>